<evidence type="ECO:0000313" key="5">
    <source>
        <dbReference type="EMBL" id="TCP50152.1"/>
    </source>
</evidence>
<dbReference type="InterPro" id="IPR051601">
    <property type="entry name" value="Serine_prot/Carboxylest_S33"/>
</dbReference>
<keyword evidence="2 5" id="KW-0378">Hydrolase</keyword>
<dbReference type="RefSeq" id="WP_132878447.1">
    <property type="nucleotide sequence ID" value="NZ_SLXQ01000008.1"/>
</dbReference>
<proteinExistence type="inferred from homology"/>
<dbReference type="InterPro" id="IPR013595">
    <property type="entry name" value="Pept_S33_TAP-like_C"/>
</dbReference>
<feature type="domain" description="Peptidase S33 tripeptidyl aminopeptidase-like C-terminal" evidence="4">
    <location>
        <begin position="428"/>
        <end position="529"/>
    </location>
</feature>
<feature type="domain" description="AB hydrolase-1" evidence="3">
    <location>
        <begin position="96"/>
        <end position="252"/>
    </location>
</feature>
<name>A0A4R2QL14_9PSEU</name>
<dbReference type="Proteomes" id="UP000294911">
    <property type="component" value="Unassembled WGS sequence"/>
</dbReference>
<evidence type="ECO:0000259" key="3">
    <source>
        <dbReference type="Pfam" id="PF00561"/>
    </source>
</evidence>
<gene>
    <name evidence="5" type="ORF">EV191_108242</name>
</gene>
<dbReference type="InterPro" id="IPR029058">
    <property type="entry name" value="AB_hydrolase_fold"/>
</dbReference>
<protein>
    <submittedName>
        <fullName evidence="5">Alpha/beta hydrolase family protein</fullName>
    </submittedName>
</protein>
<evidence type="ECO:0000256" key="2">
    <source>
        <dbReference type="ARBA" id="ARBA00022801"/>
    </source>
</evidence>
<organism evidence="5 6">
    <name type="scientific">Tamaricihabitans halophyticus</name>
    <dbReference type="NCBI Taxonomy" id="1262583"/>
    <lineage>
        <taxon>Bacteria</taxon>
        <taxon>Bacillati</taxon>
        <taxon>Actinomycetota</taxon>
        <taxon>Actinomycetes</taxon>
        <taxon>Pseudonocardiales</taxon>
        <taxon>Pseudonocardiaceae</taxon>
        <taxon>Tamaricihabitans</taxon>
    </lineage>
</organism>
<dbReference type="OrthoDB" id="4006962at2"/>
<dbReference type="PANTHER" id="PTHR43248">
    <property type="entry name" value="2-SUCCINYL-6-HYDROXY-2,4-CYCLOHEXADIENE-1-CARBOXYLATE SYNTHASE"/>
    <property type="match status" value="1"/>
</dbReference>
<comment type="similarity">
    <text evidence="1">Belongs to the peptidase S33 family.</text>
</comment>
<dbReference type="AlphaFoldDB" id="A0A4R2QL14"/>
<keyword evidence="6" id="KW-1185">Reference proteome</keyword>
<accession>A0A4R2QL14</accession>
<dbReference type="Pfam" id="PF08386">
    <property type="entry name" value="Abhydrolase_4"/>
    <property type="match status" value="1"/>
</dbReference>
<sequence length="539" mass="57711">MGPTPRQLSVLLTVLFGLSWLGGLVAPAASSAQPAPPGGVPDVAIPELDWASCADAPELDCAHASVPLDYAKPEGETITLGLVRAPATEPERRIGALVINRGGPGYSAVDYLRQVHDGIVASPVDDRVRARYDLIGVDGRGSGHADPVVRCFDSEPEAIQLAGSVPAIPDDAAQRAARMRADRTYAQGCHTRSRELLAQLHSTAMARDLDVLRAALGQTRLNYLGQSYGTYLGAGYAKLFPERVGRFVFDSVLDPVRRDQGAPGTTISSRIGTDIATEQTLAEFFRLCAAAGSRCSFGDGDPAGQFRELTERLRAAPLPLTASDGARVWLDYSYVVSWTGGWLYQPELWSQVGATFLRSAWDALADPAAPAAVRLADEIQQLRQAGMFAGPYTGLNPVFHAVTCAEAQAPRTTAGLHALVRERERRAPRFGALRAYAASPCVGWPVVAKPLGVGGWPVHTKHPVLIMNSRFDPATPVWSAERMGRLLPNSRLVVNEGWGHVTTQQSQCAVRTASEYLVHNRLPDQGASCVPDSVPFSAG</sequence>
<dbReference type="PANTHER" id="PTHR43248:SF25">
    <property type="entry name" value="AB HYDROLASE-1 DOMAIN-CONTAINING PROTEIN-RELATED"/>
    <property type="match status" value="1"/>
</dbReference>
<dbReference type="SUPFAM" id="SSF53474">
    <property type="entry name" value="alpha/beta-Hydrolases"/>
    <property type="match status" value="1"/>
</dbReference>
<dbReference type="InterPro" id="IPR000073">
    <property type="entry name" value="AB_hydrolase_1"/>
</dbReference>
<comment type="caution">
    <text evidence="5">The sequence shown here is derived from an EMBL/GenBank/DDBJ whole genome shotgun (WGS) entry which is preliminary data.</text>
</comment>
<dbReference type="EMBL" id="SLXQ01000008">
    <property type="protein sequence ID" value="TCP50152.1"/>
    <property type="molecule type" value="Genomic_DNA"/>
</dbReference>
<evidence type="ECO:0000259" key="4">
    <source>
        <dbReference type="Pfam" id="PF08386"/>
    </source>
</evidence>
<evidence type="ECO:0000313" key="6">
    <source>
        <dbReference type="Proteomes" id="UP000294911"/>
    </source>
</evidence>
<dbReference type="GO" id="GO:0016787">
    <property type="term" value="F:hydrolase activity"/>
    <property type="evidence" value="ECO:0007669"/>
    <property type="project" value="UniProtKB-KW"/>
</dbReference>
<dbReference type="Pfam" id="PF00561">
    <property type="entry name" value="Abhydrolase_1"/>
    <property type="match status" value="1"/>
</dbReference>
<reference evidence="5 6" key="1">
    <citation type="submission" date="2019-03" db="EMBL/GenBank/DDBJ databases">
        <title>Genomic Encyclopedia of Type Strains, Phase IV (KMG-IV): sequencing the most valuable type-strain genomes for metagenomic binning, comparative biology and taxonomic classification.</title>
        <authorList>
            <person name="Goeker M."/>
        </authorList>
    </citation>
    <scope>NUCLEOTIDE SEQUENCE [LARGE SCALE GENOMIC DNA]</scope>
    <source>
        <strain evidence="5 6">DSM 45765</strain>
    </source>
</reference>
<evidence type="ECO:0000256" key="1">
    <source>
        <dbReference type="ARBA" id="ARBA00010088"/>
    </source>
</evidence>
<dbReference type="Gene3D" id="3.40.50.1820">
    <property type="entry name" value="alpha/beta hydrolase"/>
    <property type="match status" value="1"/>
</dbReference>